<proteinExistence type="predicted"/>
<gene>
    <name evidence="1" type="ORF">GPUH_LOCUS1501</name>
</gene>
<keyword evidence="2" id="KW-1185">Reference proteome</keyword>
<dbReference type="EMBL" id="UYRT01001828">
    <property type="protein sequence ID" value="VDK30228.1"/>
    <property type="molecule type" value="Genomic_DNA"/>
</dbReference>
<evidence type="ECO:0000313" key="1">
    <source>
        <dbReference type="EMBL" id="VDK30228.1"/>
    </source>
</evidence>
<evidence type="ECO:0000313" key="2">
    <source>
        <dbReference type="Proteomes" id="UP000271098"/>
    </source>
</evidence>
<sequence>MKNPEKSDRVKLKSLKVSDCMKPFEMWDSNECRKMSCLTSLTGPLQQNRCFIKQIAVVFRYVTKYAFHCDGCCSQGRCTEEEDVQNVKKAEAHLTSRRVELEELDNRTYTSKEVNMYRHFQPEM</sequence>
<name>A0A183CYG0_9BILA</name>
<dbReference type="Proteomes" id="UP000271098">
    <property type="component" value="Unassembled WGS sequence"/>
</dbReference>
<organism evidence="3">
    <name type="scientific">Gongylonema pulchrum</name>
    <dbReference type="NCBI Taxonomy" id="637853"/>
    <lineage>
        <taxon>Eukaryota</taxon>
        <taxon>Metazoa</taxon>
        <taxon>Ecdysozoa</taxon>
        <taxon>Nematoda</taxon>
        <taxon>Chromadorea</taxon>
        <taxon>Rhabditida</taxon>
        <taxon>Spirurina</taxon>
        <taxon>Spiruromorpha</taxon>
        <taxon>Spiruroidea</taxon>
        <taxon>Gongylonematidae</taxon>
        <taxon>Gongylonema</taxon>
    </lineage>
</organism>
<protein>
    <submittedName>
        <fullName evidence="3">Retrovirus-related Pol polyprotein from transposon TNT 1-94</fullName>
    </submittedName>
</protein>
<accession>A0A183CYG0</accession>
<dbReference type="AlphaFoldDB" id="A0A183CYG0"/>
<evidence type="ECO:0000313" key="3">
    <source>
        <dbReference type="WBParaSite" id="GPUH_0000150401-mRNA-1"/>
    </source>
</evidence>
<reference evidence="3" key="1">
    <citation type="submission" date="2016-06" db="UniProtKB">
        <authorList>
            <consortium name="WormBaseParasite"/>
        </authorList>
    </citation>
    <scope>IDENTIFICATION</scope>
</reference>
<reference evidence="1 2" key="2">
    <citation type="submission" date="2018-11" db="EMBL/GenBank/DDBJ databases">
        <authorList>
            <consortium name="Pathogen Informatics"/>
        </authorList>
    </citation>
    <scope>NUCLEOTIDE SEQUENCE [LARGE SCALE GENOMIC DNA]</scope>
</reference>
<dbReference type="WBParaSite" id="GPUH_0000150401-mRNA-1">
    <property type="protein sequence ID" value="GPUH_0000150401-mRNA-1"/>
    <property type="gene ID" value="GPUH_0000150401"/>
</dbReference>